<evidence type="ECO:0000256" key="1">
    <source>
        <dbReference type="SAM" id="MobiDB-lite"/>
    </source>
</evidence>
<dbReference type="Proteomes" id="UP001634394">
    <property type="component" value="Unassembled WGS sequence"/>
</dbReference>
<dbReference type="EMBL" id="JBJQND010000013">
    <property type="protein sequence ID" value="KAL3858250.1"/>
    <property type="molecule type" value="Genomic_DNA"/>
</dbReference>
<feature type="region of interest" description="Disordered" evidence="1">
    <location>
        <begin position="66"/>
        <end position="281"/>
    </location>
</feature>
<gene>
    <name evidence="2" type="ORF">ACJMK2_012847</name>
</gene>
<dbReference type="AlphaFoldDB" id="A0ABD3VCJ5"/>
<protein>
    <submittedName>
        <fullName evidence="2">Uncharacterized protein</fullName>
    </submittedName>
</protein>
<feature type="region of interest" description="Disordered" evidence="1">
    <location>
        <begin position="313"/>
        <end position="393"/>
    </location>
</feature>
<feature type="region of interest" description="Disordered" evidence="1">
    <location>
        <begin position="577"/>
        <end position="639"/>
    </location>
</feature>
<feature type="compositionally biased region" description="Low complexity" evidence="1">
    <location>
        <begin position="586"/>
        <end position="600"/>
    </location>
</feature>
<organism evidence="2 3">
    <name type="scientific">Sinanodonta woodiana</name>
    <name type="common">Chinese pond mussel</name>
    <name type="synonym">Anodonta woodiana</name>
    <dbReference type="NCBI Taxonomy" id="1069815"/>
    <lineage>
        <taxon>Eukaryota</taxon>
        <taxon>Metazoa</taxon>
        <taxon>Spiralia</taxon>
        <taxon>Lophotrochozoa</taxon>
        <taxon>Mollusca</taxon>
        <taxon>Bivalvia</taxon>
        <taxon>Autobranchia</taxon>
        <taxon>Heteroconchia</taxon>
        <taxon>Palaeoheterodonta</taxon>
        <taxon>Unionida</taxon>
        <taxon>Unionoidea</taxon>
        <taxon>Unionidae</taxon>
        <taxon>Unioninae</taxon>
        <taxon>Sinanodonta</taxon>
    </lineage>
</organism>
<accession>A0ABD3VCJ5</accession>
<feature type="region of interest" description="Disordered" evidence="1">
    <location>
        <begin position="432"/>
        <end position="565"/>
    </location>
</feature>
<proteinExistence type="predicted"/>
<dbReference type="Pfam" id="PF15364">
    <property type="entry name" value="PAXIP1_C"/>
    <property type="match status" value="1"/>
</dbReference>
<dbReference type="PANTHER" id="PTHR28467">
    <property type="entry name" value="PAXIP1-ASSOCIATED GLUTAMATE-RICH PROTEIN 1"/>
    <property type="match status" value="1"/>
</dbReference>
<feature type="compositionally biased region" description="Polar residues" evidence="1">
    <location>
        <begin position="601"/>
        <end position="627"/>
    </location>
</feature>
<feature type="compositionally biased region" description="Polar residues" evidence="1">
    <location>
        <begin position="434"/>
        <end position="464"/>
    </location>
</feature>
<name>A0ABD3VCJ5_SINWO</name>
<feature type="compositionally biased region" description="Polar residues" evidence="1">
    <location>
        <begin position="345"/>
        <end position="354"/>
    </location>
</feature>
<feature type="compositionally biased region" description="Basic and acidic residues" evidence="1">
    <location>
        <begin position="194"/>
        <end position="208"/>
    </location>
</feature>
<dbReference type="InterPro" id="IPR028213">
    <property type="entry name" value="PA1"/>
</dbReference>
<keyword evidence="3" id="KW-1185">Reference proteome</keyword>
<feature type="compositionally biased region" description="Basic and acidic residues" evidence="1">
    <location>
        <begin position="81"/>
        <end position="97"/>
    </location>
</feature>
<feature type="compositionally biased region" description="Polar residues" evidence="1">
    <location>
        <begin position="328"/>
        <end position="338"/>
    </location>
</feature>
<evidence type="ECO:0000313" key="3">
    <source>
        <dbReference type="Proteomes" id="UP001634394"/>
    </source>
</evidence>
<feature type="compositionally biased region" description="Low complexity" evidence="1">
    <location>
        <begin position="211"/>
        <end position="220"/>
    </location>
</feature>
<sequence length="639" mass="68097">MNRNLKLTDVSMNVIGDDDDWYVDCSDDEKYNPTHQPLGTWEPAPEDILDLFEKLQKNKVLELHWKCPGRLPPESENGEDENPKDIEMEQEKEEETKPLQPTEFDFDDDTAEPTAKITPRRTPGSAPKTPKRVARMDKVLQDIMTQRKLNAAEREARKAKSTRPGQSPSRGRIRSPASSQQSHSANKSTPVRPTFRESNSKSVEEKILDFSVSSASSEPSRVPGTNTQGVQTPGRIPSVGPYTKSSTLNRGFTGLGASTPPGRTISHTPLGQMNRGLAGMGSSRSPGFSFVNDNSIPDYNVQSKSGNVIAHSNVNVVRKPSGQGVSSGGDTYNMTDPTNVEDKSLMSSMSASIDQHSKAAGSSRLAEMSETHWVPDSCPTEPNDDAKAPATVGSVSESVASVKTTFPASSTVSTQPVASHPGSTISSIGRALARTNSSTNTPSRIPNSVATPSRMSYTNVSTGSRAGPGRVPFVSDSSASLGTPGRVPDNNFARKHLMSTPGRVPTSGNPSMQQTPSRVPVFSALTNTPRHASTPRRVAASDEMTFPQPNRIPVTSSATAGASMGTEEASLSSYAVGPQFGTATDQNSQSSAKANSSAVSLQQTVSQNPATSSSNIKPESVDQTMEVGQTEALEKMCTS</sequence>
<feature type="compositionally biased region" description="Polar residues" evidence="1">
    <location>
        <begin position="176"/>
        <end position="193"/>
    </location>
</feature>
<reference evidence="2 3" key="1">
    <citation type="submission" date="2024-11" db="EMBL/GenBank/DDBJ databases">
        <title>Chromosome-level genome assembly of the freshwater bivalve Anodonta woodiana.</title>
        <authorList>
            <person name="Chen X."/>
        </authorList>
    </citation>
    <scope>NUCLEOTIDE SEQUENCE [LARGE SCALE GENOMIC DNA]</scope>
    <source>
        <strain evidence="2">MN2024</strain>
        <tissue evidence="2">Gills</tissue>
    </source>
</reference>
<comment type="caution">
    <text evidence="2">The sequence shown here is derived from an EMBL/GenBank/DDBJ whole genome shotgun (WGS) entry which is preliminary data.</text>
</comment>
<feature type="compositionally biased region" description="Polar residues" evidence="1">
    <location>
        <begin position="506"/>
        <end position="517"/>
    </location>
</feature>
<evidence type="ECO:0000313" key="2">
    <source>
        <dbReference type="EMBL" id="KAL3858250.1"/>
    </source>
</evidence>
<dbReference type="PANTHER" id="PTHR28467:SF1">
    <property type="entry name" value="PAXIP1-ASSOCIATED GLUTAMATE-RICH PROTEIN 1"/>
    <property type="match status" value="1"/>
</dbReference>